<protein>
    <submittedName>
        <fullName evidence="3">Uncharacterized protein</fullName>
    </submittedName>
</protein>
<proteinExistence type="predicted"/>
<dbReference type="GeneID" id="119729927"/>
<keyword evidence="2" id="KW-0472">Membrane</keyword>
<dbReference type="OrthoDB" id="10071849at2759"/>
<sequence length="200" mass="20762">MAILGGVTIAAVDYGLRQNVGTPIWCGLPLIAFAGFFGIMSGCKKSHGIAIAYLVMSILACLGDISVLGLSVTAIVVQIAICDETDSDFSAADCSKTGGGVGTGVYATLVILALLEFFVSIFGASLTCTPVCYTEPAKNTSMKYESEQRLVVSGHPQNVAAHSTHAATGQAQSASSAQQGQLPQTRAPPTGEQQYQELIR</sequence>
<feature type="transmembrane region" description="Helical" evidence="2">
    <location>
        <begin position="51"/>
        <end position="81"/>
    </location>
</feature>
<organism evidence="3 4">
    <name type="scientific">Patiria miniata</name>
    <name type="common">Bat star</name>
    <name type="synonym">Asterina miniata</name>
    <dbReference type="NCBI Taxonomy" id="46514"/>
    <lineage>
        <taxon>Eukaryota</taxon>
        <taxon>Metazoa</taxon>
        <taxon>Echinodermata</taxon>
        <taxon>Eleutherozoa</taxon>
        <taxon>Asterozoa</taxon>
        <taxon>Asteroidea</taxon>
        <taxon>Valvatacea</taxon>
        <taxon>Valvatida</taxon>
        <taxon>Asterinidae</taxon>
        <taxon>Patiria</taxon>
    </lineage>
</organism>
<evidence type="ECO:0000256" key="1">
    <source>
        <dbReference type="SAM" id="MobiDB-lite"/>
    </source>
</evidence>
<feature type="region of interest" description="Disordered" evidence="1">
    <location>
        <begin position="162"/>
        <end position="200"/>
    </location>
</feature>
<dbReference type="Proteomes" id="UP000887568">
    <property type="component" value="Unplaced"/>
</dbReference>
<feature type="compositionally biased region" description="Low complexity" evidence="1">
    <location>
        <begin position="163"/>
        <end position="181"/>
    </location>
</feature>
<name>A0A914A5F3_PATMI</name>
<evidence type="ECO:0000313" key="4">
    <source>
        <dbReference type="Proteomes" id="UP000887568"/>
    </source>
</evidence>
<dbReference type="PANTHER" id="PTHR23320:SF130">
    <property type="entry name" value="TRANSMEMBRANE PROTEIN 212"/>
    <property type="match status" value="1"/>
</dbReference>
<dbReference type="PANTHER" id="PTHR23320">
    <property type="entry name" value="MEMBRANE-SPANNING 4-DOMAINS SUBFAMILY A MS4A -RELATED"/>
    <property type="match status" value="1"/>
</dbReference>
<feature type="compositionally biased region" description="Polar residues" evidence="1">
    <location>
        <begin position="191"/>
        <end position="200"/>
    </location>
</feature>
<dbReference type="AlphaFoldDB" id="A0A914A5F3"/>
<keyword evidence="4" id="KW-1185">Reference proteome</keyword>
<evidence type="ECO:0000313" key="3">
    <source>
        <dbReference type="EnsemblMetazoa" id="XP_038058636.1"/>
    </source>
</evidence>
<dbReference type="InterPro" id="IPR030417">
    <property type="entry name" value="MS4A"/>
</dbReference>
<reference evidence="3" key="1">
    <citation type="submission" date="2022-11" db="UniProtKB">
        <authorList>
            <consortium name="EnsemblMetazoa"/>
        </authorList>
    </citation>
    <scope>IDENTIFICATION</scope>
</reference>
<keyword evidence="2" id="KW-1133">Transmembrane helix</keyword>
<dbReference type="EnsemblMetazoa" id="XM_038202708.1">
    <property type="protein sequence ID" value="XP_038058636.1"/>
    <property type="gene ID" value="LOC119729927"/>
</dbReference>
<evidence type="ECO:0000256" key="2">
    <source>
        <dbReference type="SAM" id="Phobius"/>
    </source>
</evidence>
<dbReference type="RefSeq" id="XP_038058636.1">
    <property type="nucleotide sequence ID" value="XM_038202708.1"/>
</dbReference>
<feature type="transmembrane region" description="Helical" evidence="2">
    <location>
        <begin position="20"/>
        <end position="39"/>
    </location>
</feature>
<accession>A0A914A5F3</accession>
<keyword evidence="2" id="KW-0812">Transmembrane</keyword>
<feature type="transmembrane region" description="Helical" evidence="2">
    <location>
        <begin position="105"/>
        <end position="133"/>
    </location>
</feature>